<dbReference type="FunFam" id="3.30.160.60:FF:000145">
    <property type="entry name" value="Zinc finger protein 574"/>
    <property type="match status" value="1"/>
</dbReference>
<dbReference type="GO" id="GO:0000981">
    <property type="term" value="F:DNA-binding transcription factor activity, RNA polymerase II-specific"/>
    <property type="evidence" value="ECO:0007669"/>
    <property type="project" value="TreeGrafter"/>
</dbReference>
<feature type="domain" description="C2H2-type" evidence="9">
    <location>
        <begin position="244"/>
        <end position="271"/>
    </location>
</feature>
<evidence type="ECO:0000256" key="2">
    <source>
        <dbReference type="ARBA" id="ARBA00006991"/>
    </source>
</evidence>
<feature type="domain" description="C2H2-type" evidence="9">
    <location>
        <begin position="272"/>
        <end position="299"/>
    </location>
</feature>
<name>A0A834MJC1_RHYFE</name>
<comment type="caution">
    <text evidence="10">The sequence shown here is derived from an EMBL/GenBank/DDBJ whole genome shotgun (WGS) entry which is preliminary data.</text>
</comment>
<evidence type="ECO:0000256" key="3">
    <source>
        <dbReference type="ARBA" id="ARBA00022723"/>
    </source>
</evidence>
<keyword evidence="4" id="KW-0677">Repeat</keyword>
<dbReference type="GO" id="GO:0005634">
    <property type="term" value="C:nucleus"/>
    <property type="evidence" value="ECO:0007669"/>
    <property type="project" value="UniProtKB-SubCell"/>
</dbReference>
<dbReference type="PANTHER" id="PTHR24394:SF29">
    <property type="entry name" value="MYONEURIN"/>
    <property type="match status" value="1"/>
</dbReference>
<evidence type="ECO:0000256" key="5">
    <source>
        <dbReference type="ARBA" id="ARBA00022771"/>
    </source>
</evidence>
<evidence type="ECO:0000259" key="9">
    <source>
        <dbReference type="PROSITE" id="PS50157"/>
    </source>
</evidence>
<dbReference type="PROSITE" id="PS50157">
    <property type="entry name" value="ZINC_FINGER_C2H2_2"/>
    <property type="match status" value="9"/>
</dbReference>
<dbReference type="SUPFAM" id="SSF57667">
    <property type="entry name" value="beta-beta-alpha zinc fingers"/>
    <property type="match status" value="5"/>
</dbReference>
<dbReference type="InterPro" id="IPR013087">
    <property type="entry name" value="Znf_C2H2_type"/>
</dbReference>
<feature type="domain" description="C2H2-type" evidence="9">
    <location>
        <begin position="40"/>
        <end position="67"/>
    </location>
</feature>
<dbReference type="AlphaFoldDB" id="A0A834MJC1"/>
<evidence type="ECO:0000256" key="8">
    <source>
        <dbReference type="PROSITE-ProRule" id="PRU00042"/>
    </source>
</evidence>
<dbReference type="PROSITE" id="PS00028">
    <property type="entry name" value="ZINC_FINGER_C2H2_1"/>
    <property type="match status" value="9"/>
</dbReference>
<dbReference type="Pfam" id="PF00096">
    <property type="entry name" value="zf-C2H2"/>
    <property type="match status" value="5"/>
</dbReference>
<sequence length="326" mass="38067">MISRSYNASVILYWRTIKTLRRSDYLSKERESPKSTENEFTCTQCKKIFRNSKFLKKHLICHVDDRPFVCPICSRAFKRSHEVKNHVTSVHDQSKKFHCNQCDRIFKTKHGFLDHISRHLKQFVAKCEHCGKGFVTRQEHDAHVYKKHNENRETLVCFICGRTCVDKASLSSHLKTHDKDYHVEKFSCEYCGKRFAQKRGLDHHYVRIHKNGGEKFICDLCGKEVNSKRSLKGHMLLHQGIKPMRCPHCEKCFALQSTLKQHILTHTGERPHKCSECGKGFTQRGPLKAHMRSHSGEMPYVCDICPSAYPTKAQLTCHFKNKHNRV</sequence>
<dbReference type="GO" id="GO:0008270">
    <property type="term" value="F:zinc ion binding"/>
    <property type="evidence" value="ECO:0007669"/>
    <property type="project" value="UniProtKB-KW"/>
</dbReference>
<dbReference type="Proteomes" id="UP000625711">
    <property type="component" value="Unassembled WGS sequence"/>
</dbReference>
<dbReference type="PANTHER" id="PTHR24394">
    <property type="entry name" value="ZINC FINGER PROTEIN"/>
    <property type="match status" value="1"/>
</dbReference>
<feature type="domain" description="C2H2-type" evidence="9">
    <location>
        <begin position="97"/>
        <end position="119"/>
    </location>
</feature>
<dbReference type="Gene3D" id="3.30.160.60">
    <property type="entry name" value="Classic Zinc Finger"/>
    <property type="match status" value="7"/>
</dbReference>
<comment type="subcellular location">
    <subcellularLocation>
        <location evidence="1">Nucleus</location>
    </subcellularLocation>
</comment>
<protein>
    <recommendedName>
        <fullName evidence="9">C2H2-type domain-containing protein</fullName>
    </recommendedName>
</protein>
<dbReference type="FunFam" id="3.30.160.60:FF:000446">
    <property type="entry name" value="Zinc finger protein"/>
    <property type="match status" value="1"/>
</dbReference>
<gene>
    <name evidence="10" type="ORF">GWI33_008321</name>
</gene>
<dbReference type="SMART" id="SM00355">
    <property type="entry name" value="ZnF_C2H2"/>
    <property type="match status" value="10"/>
</dbReference>
<feature type="domain" description="C2H2-type" evidence="9">
    <location>
        <begin position="155"/>
        <end position="182"/>
    </location>
</feature>
<keyword evidence="5 8" id="KW-0863">Zinc-finger</keyword>
<dbReference type="FunFam" id="3.30.160.60:FF:000183">
    <property type="entry name" value="E3 ubiquitin-protein ligase ZFP91"/>
    <property type="match status" value="1"/>
</dbReference>
<proteinExistence type="inferred from homology"/>
<accession>A0A834MJC1</accession>
<dbReference type="EMBL" id="JAACXV010000039">
    <property type="protein sequence ID" value="KAF7286018.1"/>
    <property type="molecule type" value="Genomic_DNA"/>
</dbReference>
<keyword evidence="6" id="KW-0862">Zinc</keyword>
<reference evidence="10" key="1">
    <citation type="submission" date="2020-08" db="EMBL/GenBank/DDBJ databases">
        <title>Genome sequencing and assembly of the red palm weevil Rhynchophorus ferrugineus.</title>
        <authorList>
            <person name="Dias G.B."/>
            <person name="Bergman C.M."/>
            <person name="Manee M."/>
        </authorList>
    </citation>
    <scope>NUCLEOTIDE SEQUENCE</scope>
    <source>
        <strain evidence="10">AA-2017</strain>
        <tissue evidence="10">Whole larva</tissue>
    </source>
</reference>
<feature type="domain" description="C2H2-type" evidence="9">
    <location>
        <begin position="68"/>
        <end position="96"/>
    </location>
</feature>
<keyword evidence="11" id="KW-1185">Reference proteome</keyword>
<evidence type="ECO:0000313" key="10">
    <source>
        <dbReference type="EMBL" id="KAF7286018.1"/>
    </source>
</evidence>
<evidence type="ECO:0000256" key="7">
    <source>
        <dbReference type="ARBA" id="ARBA00023242"/>
    </source>
</evidence>
<feature type="domain" description="C2H2-type" evidence="9">
    <location>
        <begin position="186"/>
        <end position="214"/>
    </location>
</feature>
<evidence type="ECO:0000256" key="6">
    <source>
        <dbReference type="ARBA" id="ARBA00022833"/>
    </source>
</evidence>
<evidence type="ECO:0000256" key="4">
    <source>
        <dbReference type="ARBA" id="ARBA00022737"/>
    </source>
</evidence>
<feature type="domain" description="C2H2-type" evidence="9">
    <location>
        <begin position="125"/>
        <end position="153"/>
    </location>
</feature>
<organism evidence="10 11">
    <name type="scientific">Rhynchophorus ferrugineus</name>
    <name type="common">Red palm weevil</name>
    <name type="synonym">Curculio ferrugineus</name>
    <dbReference type="NCBI Taxonomy" id="354439"/>
    <lineage>
        <taxon>Eukaryota</taxon>
        <taxon>Metazoa</taxon>
        <taxon>Ecdysozoa</taxon>
        <taxon>Arthropoda</taxon>
        <taxon>Hexapoda</taxon>
        <taxon>Insecta</taxon>
        <taxon>Pterygota</taxon>
        <taxon>Neoptera</taxon>
        <taxon>Endopterygota</taxon>
        <taxon>Coleoptera</taxon>
        <taxon>Polyphaga</taxon>
        <taxon>Cucujiformia</taxon>
        <taxon>Curculionidae</taxon>
        <taxon>Dryophthorinae</taxon>
        <taxon>Rhynchophorus</taxon>
    </lineage>
</organism>
<comment type="similarity">
    <text evidence="2">Belongs to the krueppel C2H2-type zinc-finger protein family.</text>
</comment>
<dbReference type="InterPro" id="IPR036236">
    <property type="entry name" value="Znf_C2H2_sf"/>
</dbReference>
<feature type="domain" description="C2H2-type" evidence="9">
    <location>
        <begin position="216"/>
        <end position="243"/>
    </location>
</feature>
<keyword evidence="7" id="KW-0539">Nucleus</keyword>
<evidence type="ECO:0000256" key="1">
    <source>
        <dbReference type="ARBA" id="ARBA00004123"/>
    </source>
</evidence>
<dbReference type="Pfam" id="PF13894">
    <property type="entry name" value="zf-C2H2_4"/>
    <property type="match status" value="1"/>
</dbReference>
<keyword evidence="3" id="KW-0479">Metal-binding</keyword>
<dbReference type="OrthoDB" id="6353315at2759"/>
<evidence type="ECO:0000313" key="11">
    <source>
        <dbReference type="Proteomes" id="UP000625711"/>
    </source>
</evidence>